<dbReference type="InterPro" id="IPR029057">
    <property type="entry name" value="PRTase-like"/>
</dbReference>
<keyword evidence="10" id="KW-0660">Purine salvage</keyword>
<feature type="domain" description="Phosphoribosyltransferase" evidence="11">
    <location>
        <begin position="34"/>
        <end position="161"/>
    </location>
</feature>
<dbReference type="Gene3D" id="3.40.50.2020">
    <property type="match status" value="1"/>
</dbReference>
<dbReference type="InterPro" id="IPR050054">
    <property type="entry name" value="UPRTase/APRTase"/>
</dbReference>
<dbReference type="HAMAP" id="MF_00004">
    <property type="entry name" value="Aden_phosphoribosyltr"/>
    <property type="match status" value="1"/>
</dbReference>
<evidence type="ECO:0000256" key="1">
    <source>
        <dbReference type="ARBA" id="ARBA00000868"/>
    </source>
</evidence>
<dbReference type="EC" id="2.4.2.7" evidence="6"/>
<organism evidence="12 13">
    <name type="scientific">Nakaseomyces bracarensis</name>
    <dbReference type="NCBI Taxonomy" id="273131"/>
    <lineage>
        <taxon>Eukaryota</taxon>
        <taxon>Fungi</taxon>
        <taxon>Dikarya</taxon>
        <taxon>Ascomycota</taxon>
        <taxon>Saccharomycotina</taxon>
        <taxon>Saccharomycetes</taxon>
        <taxon>Saccharomycetales</taxon>
        <taxon>Saccharomycetaceae</taxon>
        <taxon>Nakaseomyces</taxon>
    </lineage>
</organism>
<reference evidence="12 13" key="1">
    <citation type="submission" date="2024-05" db="EMBL/GenBank/DDBJ databases">
        <title>Long read based assembly of the Candida bracarensis genome reveals expanded adhesin content.</title>
        <authorList>
            <person name="Marcet-Houben M."/>
            <person name="Ksiezopolska E."/>
            <person name="Gabaldon T."/>
        </authorList>
    </citation>
    <scope>NUCLEOTIDE SEQUENCE [LARGE SCALE GENOMIC DNA]</scope>
    <source>
        <strain evidence="12 13">CBM6</strain>
    </source>
</reference>
<name>A0ABR4NZT7_9SACH</name>
<protein>
    <recommendedName>
        <fullName evidence="6">adenine phosphoribosyltransferase</fullName>
        <ecNumber evidence="6">2.4.2.7</ecNumber>
    </recommendedName>
</protein>
<evidence type="ECO:0000256" key="5">
    <source>
        <dbReference type="ARBA" id="ARBA00008391"/>
    </source>
</evidence>
<gene>
    <name evidence="12" type="ORF">RNJ44_02650</name>
</gene>
<dbReference type="NCBIfam" id="NF002636">
    <property type="entry name" value="PRK02304.1-5"/>
    <property type="match status" value="1"/>
</dbReference>
<dbReference type="PANTHER" id="PTHR32315">
    <property type="entry name" value="ADENINE PHOSPHORIBOSYLTRANSFERASE"/>
    <property type="match status" value="1"/>
</dbReference>
<dbReference type="NCBIfam" id="TIGR01090">
    <property type="entry name" value="apt"/>
    <property type="match status" value="1"/>
</dbReference>
<dbReference type="GO" id="GO:0016757">
    <property type="term" value="F:glycosyltransferase activity"/>
    <property type="evidence" value="ECO:0007669"/>
    <property type="project" value="UniProtKB-KW"/>
</dbReference>
<evidence type="ECO:0000256" key="4">
    <source>
        <dbReference type="ARBA" id="ARBA00004659"/>
    </source>
</evidence>
<dbReference type="SUPFAM" id="SSF53271">
    <property type="entry name" value="PRTase-like"/>
    <property type="match status" value="1"/>
</dbReference>
<evidence type="ECO:0000256" key="9">
    <source>
        <dbReference type="ARBA" id="ARBA00022679"/>
    </source>
</evidence>
<dbReference type="EMBL" id="JBEVYD010000002">
    <property type="protein sequence ID" value="KAL3234862.1"/>
    <property type="molecule type" value="Genomic_DNA"/>
</dbReference>
<accession>A0ABR4NZT7</accession>
<dbReference type="InterPro" id="IPR000836">
    <property type="entry name" value="PRTase_dom"/>
</dbReference>
<comment type="catalytic activity">
    <reaction evidence="1">
        <text>AMP + diphosphate = 5-phospho-alpha-D-ribose 1-diphosphate + adenine</text>
        <dbReference type="Rhea" id="RHEA:16609"/>
        <dbReference type="ChEBI" id="CHEBI:16708"/>
        <dbReference type="ChEBI" id="CHEBI:33019"/>
        <dbReference type="ChEBI" id="CHEBI:58017"/>
        <dbReference type="ChEBI" id="CHEBI:456215"/>
        <dbReference type="EC" id="2.4.2.7"/>
    </reaction>
</comment>
<evidence type="ECO:0000313" key="13">
    <source>
        <dbReference type="Proteomes" id="UP001623330"/>
    </source>
</evidence>
<evidence type="ECO:0000256" key="3">
    <source>
        <dbReference type="ARBA" id="ARBA00004496"/>
    </source>
</evidence>
<evidence type="ECO:0000256" key="7">
    <source>
        <dbReference type="ARBA" id="ARBA00022490"/>
    </source>
</evidence>
<dbReference type="InterPro" id="IPR005764">
    <property type="entry name" value="Ade_phspho_trans"/>
</dbReference>
<dbReference type="Pfam" id="PF00156">
    <property type="entry name" value="Pribosyltran"/>
    <property type="match status" value="1"/>
</dbReference>
<evidence type="ECO:0000259" key="11">
    <source>
        <dbReference type="Pfam" id="PF00156"/>
    </source>
</evidence>
<dbReference type="PANTHER" id="PTHR32315:SF3">
    <property type="entry name" value="ADENINE PHOSPHORIBOSYLTRANSFERASE"/>
    <property type="match status" value="1"/>
</dbReference>
<sequence length="190" mass="21070">MLSVEECKSELRAALHQYPNFPRQGVLFEDFLTIFKNPSLFRKLIEGLKTHIEEEFPPGKIDYIVAPEARGFLVAPTLAFAMDIGFIPIRKAGKLPGEVVSVEYEMEYGEAVFELQKEAIPPGSNVLLVDDILATGGSAVASTELLRQVDANVLGYCFIMELEHLKGRARLNEAPVFALLNSQSEGLMKK</sequence>
<dbReference type="Proteomes" id="UP001623330">
    <property type="component" value="Unassembled WGS sequence"/>
</dbReference>
<evidence type="ECO:0000313" key="12">
    <source>
        <dbReference type="EMBL" id="KAL3234862.1"/>
    </source>
</evidence>
<comment type="subcellular location">
    <subcellularLocation>
        <location evidence="3">Cytoplasm</location>
    </subcellularLocation>
</comment>
<comment type="caution">
    <text evidence="12">The sequence shown here is derived from an EMBL/GenBank/DDBJ whole genome shotgun (WGS) entry which is preliminary data.</text>
</comment>
<keyword evidence="7" id="KW-0963">Cytoplasm</keyword>
<comment type="pathway">
    <text evidence="4">Purine metabolism; AMP biosynthesis via salvage pathway; AMP from adenine: step 1/1.</text>
</comment>
<evidence type="ECO:0000256" key="6">
    <source>
        <dbReference type="ARBA" id="ARBA00011893"/>
    </source>
</evidence>
<evidence type="ECO:0000256" key="8">
    <source>
        <dbReference type="ARBA" id="ARBA00022676"/>
    </source>
</evidence>
<evidence type="ECO:0000256" key="2">
    <source>
        <dbReference type="ARBA" id="ARBA00003968"/>
    </source>
</evidence>
<keyword evidence="8 12" id="KW-0328">Glycosyltransferase</keyword>
<keyword evidence="13" id="KW-1185">Reference proteome</keyword>
<comment type="function">
    <text evidence="2">Catalyzes a salvage reaction resulting in the formation of AMP, that is energically less costly than de novo synthesis.</text>
</comment>
<evidence type="ECO:0000256" key="10">
    <source>
        <dbReference type="ARBA" id="ARBA00022726"/>
    </source>
</evidence>
<proteinExistence type="inferred from homology"/>
<keyword evidence="9" id="KW-0808">Transferase</keyword>
<comment type="similarity">
    <text evidence="5">Belongs to the purine/pyrimidine phosphoribosyltransferase family.</text>
</comment>
<dbReference type="CDD" id="cd06223">
    <property type="entry name" value="PRTases_typeI"/>
    <property type="match status" value="1"/>
</dbReference>